<dbReference type="Pfam" id="PF01693">
    <property type="entry name" value="Cauli_VI"/>
    <property type="match status" value="2"/>
</dbReference>
<gene>
    <name evidence="2" type="ORF">CKAH01_10751</name>
</gene>
<dbReference type="AlphaFoldDB" id="A0AAD9XWB7"/>
<evidence type="ECO:0000313" key="3">
    <source>
        <dbReference type="Proteomes" id="UP001281614"/>
    </source>
</evidence>
<proteinExistence type="predicted"/>
<keyword evidence="3" id="KW-1185">Reference proteome</keyword>
<dbReference type="InterPro" id="IPR009027">
    <property type="entry name" value="Ribosomal_bL9/RNase_H1_N"/>
</dbReference>
<dbReference type="Gene3D" id="3.40.970.10">
    <property type="entry name" value="Ribonuclease H1, N-terminal domain"/>
    <property type="match status" value="2"/>
</dbReference>
<dbReference type="SUPFAM" id="SSF55658">
    <property type="entry name" value="L9 N-domain-like"/>
    <property type="match status" value="2"/>
</dbReference>
<feature type="domain" description="Ribonuclease H1 N-terminal" evidence="1">
    <location>
        <begin position="84"/>
        <end position="129"/>
    </location>
</feature>
<organism evidence="2 3">
    <name type="scientific">Colletotrichum kahawae</name>
    <name type="common">Coffee berry disease fungus</name>
    <dbReference type="NCBI Taxonomy" id="34407"/>
    <lineage>
        <taxon>Eukaryota</taxon>
        <taxon>Fungi</taxon>
        <taxon>Dikarya</taxon>
        <taxon>Ascomycota</taxon>
        <taxon>Pezizomycotina</taxon>
        <taxon>Sordariomycetes</taxon>
        <taxon>Hypocreomycetidae</taxon>
        <taxon>Glomerellales</taxon>
        <taxon>Glomerellaceae</taxon>
        <taxon>Colletotrichum</taxon>
        <taxon>Colletotrichum gloeosporioides species complex</taxon>
    </lineage>
</organism>
<dbReference type="InterPro" id="IPR037056">
    <property type="entry name" value="RNase_H1_N_sf"/>
</dbReference>
<name>A0AAD9XWB7_COLKA</name>
<evidence type="ECO:0000313" key="2">
    <source>
        <dbReference type="EMBL" id="KAK2728621.1"/>
    </source>
</evidence>
<evidence type="ECO:0000259" key="1">
    <source>
        <dbReference type="Pfam" id="PF01693"/>
    </source>
</evidence>
<sequence>MAPCKTKAKEFYAVYEGHVDEPTIYSSWADAHPRVTGCSAAVFKGFSSLQNALDYMEKRKVFAPRRMIREGTEASTPGRKSDGYYAVANGKNPGVYRYWRGQTQALSQLHETPGACCKKFRTKEQAEAFIEEWKQAVADVLLRSIREALDQGMRPKDMSFDVSSLFDWDQNDTESHDEAVGLDFEALSIQDTETE</sequence>
<reference evidence="2" key="1">
    <citation type="submission" date="2023-02" db="EMBL/GenBank/DDBJ databases">
        <title>Colletotrichum kahawae CIFC_Que2 genome sequencing and assembly.</title>
        <authorList>
            <person name="Baroncelli R."/>
        </authorList>
    </citation>
    <scope>NUCLEOTIDE SEQUENCE</scope>
    <source>
        <strain evidence="2">CIFC_Que2</strain>
    </source>
</reference>
<dbReference type="Proteomes" id="UP001281614">
    <property type="component" value="Unassembled WGS sequence"/>
</dbReference>
<dbReference type="InterPro" id="IPR011320">
    <property type="entry name" value="RNase_H1_N"/>
</dbReference>
<accession>A0AAD9XWB7</accession>
<feature type="domain" description="Ribonuclease H1 N-terminal" evidence="1">
    <location>
        <begin position="11"/>
        <end position="55"/>
    </location>
</feature>
<protein>
    <recommendedName>
        <fullName evidence="1">Ribonuclease H1 N-terminal domain-containing protein</fullName>
    </recommendedName>
</protein>
<dbReference type="EMBL" id="VYYT01000877">
    <property type="protein sequence ID" value="KAK2728621.1"/>
    <property type="molecule type" value="Genomic_DNA"/>
</dbReference>
<comment type="caution">
    <text evidence="2">The sequence shown here is derived from an EMBL/GenBank/DDBJ whole genome shotgun (WGS) entry which is preliminary data.</text>
</comment>